<sequence length="114" mass="12829">MNENPRGLPSTGSKKGTTDEKFCLLSEKAAPEILLERSPGAARYATRLACDADPSYRRDNGYVEGKRLQSTEDRKTVELPISHHQKRRNLYLLLLVLLLLLLLLRLLLATVKKG</sequence>
<accession>A0A182PZQ9</accession>
<dbReference type="VEuPathDB" id="VectorBase:AFAF000202"/>
<dbReference type="AlphaFoldDB" id="A0A182PZQ9"/>
<keyword evidence="3" id="KW-1185">Reference proteome</keyword>
<dbReference type="EMBL" id="AXCN02001022">
    <property type="status" value="NOT_ANNOTATED_CDS"/>
    <property type="molecule type" value="Genomic_DNA"/>
</dbReference>
<protein>
    <submittedName>
        <fullName evidence="2">Uncharacterized protein</fullName>
    </submittedName>
</protein>
<organism evidence="2 3">
    <name type="scientific">Anopheles farauti</name>
    <dbReference type="NCBI Taxonomy" id="69004"/>
    <lineage>
        <taxon>Eukaryota</taxon>
        <taxon>Metazoa</taxon>
        <taxon>Ecdysozoa</taxon>
        <taxon>Arthropoda</taxon>
        <taxon>Hexapoda</taxon>
        <taxon>Insecta</taxon>
        <taxon>Pterygota</taxon>
        <taxon>Neoptera</taxon>
        <taxon>Endopterygota</taxon>
        <taxon>Diptera</taxon>
        <taxon>Nematocera</taxon>
        <taxon>Culicoidea</taxon>
        <taxon>Culicidae</taxon>
        <taxon>Anophelinae</taxon>
        <taxon>Anopheles</taxon>
    </lineage>
</organism>
<feature type="transmembrane region" description="Helical" evidence="1">
    <location>
        <begin position="90"/>
        <end position="108"/>
    </location>
</feature>
<proteinExistence type="predicted"/>
<keyword evidence="1" id="KW-0472">Membrane</keyword>
<reference evidence="2" key="2">
    <citation type="submission" date="2020-05" db="UniProtKB">
        <authorList>
            <consortium name="EnsemblMetazoa"/>
        </authorList>
    </citation>
    <scope>IDENTIFICATION</scope>
    <source>
        <strain evidence="2">FAR1</strain>
    </source>
</reference>
<dbReference type="EnsemblMetazoa" id="AFAF000202-RA">
    <property type="protein sequence ID" value="AFAF000202-PA"/>
    <property type="gene ID" value="AFAF000202"/>
</dbReference>
<keyword evidence="1" id="KW-1133">Transmembrane helix</keyword>
<name>A0A182PZQ9_9DIPT</name>
<reference evidence="3" key="1">
    <citation type="submission" date="2014-01" db="EMBL/GenBank/DDBJ databases">
        <title>The Genome Sequence of Anopheles farauti FAR1 (V2).</title>
        <authorList>
            <consortium name="The Broad Institute Genomics Platform"/>
            <person name="Neafsey D.E."/>
            <person name="Besansky N."/>
            <person name="Howell P."/>
            <person name="Walton C."/>
            <person name="Young S.K."/>
            <person name="Zeng Q."/>
            <person name="Gargeya S."/>
            <person name="Fitzgerald M."/>
            <person name="Haas B."/>
            <person name="Abouelleil A."/>
            <person name="Allen A.W."/>
            <person name="Alvarado L."/>
            <person name="Arachchi H.M."/>
            <person name="Berlin A.M."/>
            <person name="Chapman S.B."/>
            <person name="Gainer-Dewar J."/>
            <person name="Goldberg J."/>
            <person name="Griggs A."/>
            <person name="Gujja S."/>
            <person name="Hansen M."/>
            <person name="Howarth C."/>
            <person name="Imamovic A."/>
            <person name="Ireland A."/>
            <person name="Larimer J."/>
            <person name="McCowan C."/>
            <person name="Murphy C."/>
            <person name="Pearson M."/>
            <person name="Poon T.W."/>
            <person name="Priest M."/>
            <person name="Roberts A."/>
            <person name="Saif S."/>
            <person name="Shea T."/>
            <person name="Sisk P."/>
            <person name="Sykes S."/>
            <person name="Wortman J."/>
            <person name="Nusbaum C."/>
            <person name="Birren B."/>
        </authorList>
    </citation>
    <scope>NUCLEOTIDE SEQUENCE [LARGE SCALE GENOMIC DNA]</scope>
    <source>
        <strain evidence="3">FAR1</strain>
    </source>
</reference>
<evidence type="ECO:0000313" key="2">
    <source>
        <dbReference type="EnsemblMetazoa" id="AFAF000202-PA"/>
    </source>
</evidence>
<dbReference type="Proteomes" id="UP000075886">
    <property type="component" value="Unassembled WGS sequence"/>
</dbReference>
<evidence type="ECO:0000256" key="1">
    <source>
        <dbReference type="SAM" id="Phobius"/>
    </source>
</evidence>
<keyword evidence="1" id="KW-0812">Transmembrane</keyword>
<evidence type="ECO:0000313" key="3">
    <source>
        <dbReference type="Proteomes" id="UP000075886"/>
    </source>
</evidence>